<accession>A0A852UYG4</accession>
<evidence type="ECO:0000256" key="1">
    <source>
        <dbReference type="SAM" id="MobiDB-lite"/>
    </source>
</evidence>
<comment type="caution">
    <text evidence="2">The sequence shown here is derived from an EMBL/GenBank/DDBJ whole genome shotgun (WGS) entry which is preliminary data.</text>
</comment>
<gene>
    <name evidence="2" type="ORF">HDA43_001000</name>
</gene>
<evidence type="ECO:0000313" key="2">
    <source>
        <dbReference type="EMBL" id="NYF38841.1"/>
    </source>
</evidence>
<dbReference type="Proteomes" id="UP000576393">
    <property type="component" value="Unassembled WGS sequence"/>
</dbReference>
<feature type="region of interest" description="Disordered" evidence="1">
    <location>
        <begin position="16"/>
        <end position="37"/>
    </location>
</feature>
<evidence type="ECO:0000313" key="3">
    <source>
        <dbReference type="Proteomes" id="UP000576393"/>
    </source>
</evidence>
<organism evidence="2 3">
    <name type="scientific">Streptosporangium sandarakinum</name>
    <dbReference type="NCBI Taxonomy" id="1260955"/>
    <lineage>
        <taxon>Bacteria</taxon>
        <taxon>Bacillati</taxon>
        <taxon>Actinomycetota</taxon>
        <taxon>Actinomycetes</taxon>
        <taxon>Streptosporangiales</taxon>
        <taxon>Streptosporangiaceae</taxon>
        <taxon>Streptosporangium</taxon>
    </lineage>
</organism>
<proteinExistence type="predicted"/>
<dbReference type="EMBL" id="JACCCO010000001">
    <property type="protein sequence ID" value="NYF38841.1"/>
    <property type="molecule type" value="Genomic_DNA"/>
</dbReference>
<sequence>MRRGGRVSVAGRTVAVPAVPGPGAAVPGGAAAGREAA</sequence>
<keyword evidence="3" id="KW-1185">Reference proteome</keyword>
<reference evidence="2 3" key="1">
    <citation type="submission" date="2020-07" db="EMBL/GenBank/DDBJ databases">
        <title>Sequencing the genomes of 1000 actinobacteria strains.</title>
        <authorList>
            <person name="Klenk H.-P."/>
        </authorList>
    </citation>
    <scope>NUCLEOTIDE SEQUENCE [LARGE SCALE GENOMIC DNA]</scope>
    <source>
        <strain evidence="2 3">DSM 45763</strain>
    </source>
</reference>
<protein>
    <submittedName>
        <fullName evidence="2">Uncharacterized protein</fullName>
    </submittedName>
</protein>
<name>A0A852UYG4_9ACTN</name>
<dbReference type="AlphaFoldDB" id="A0A852UYG4"/>